<organism evidence="1 2">
    <name type="scientific">Pluteus cervinus</name>
    <dbReference type="NCBI Taxonomy" id="181527"/>
    <lineage>
        <taxon>Eukaryota</taxon>
        <taxon>Fungi</taxon>
        <taxon>Dikarya</taxon>
        <taxon>Basidiomycota</taxon>
        <taxon>Agaricomycotina</taxon>
        <taxon>Agaricomycetes</taxon>
        <taxon>Agaricomycetidae</taxon>
        <taxon>Agaricales</taxon>
        <taxon>Pluteineae</taxon>
        <taxon>Pluteaceae</taxon>
        <taxon>Pluteus</taxon>
    </lineage>
</organism>
<sequence length="290" mass="32123">MNHQPMHCPFLSGDFVDVQQWLHAQCSAGCPFSQPSTGVNPNDTTSYMPSSLMEGPSAHQGSSSPPQVASGSHHIPLQNVDFNSSTSSLSLSPFQIMDPTLSPAATSWEDINESATLGLEATSSWASHSPLLIPSHDLSHPYSKAYHNHHYVHDAQENASQLLSAPLPMDMIMFDDFESVAAVDSSSAHSQDQATTPHSPSPSSFRTRIGSRYMTEAGFRRRSKGQRRVYMCSIPDCGAELTSKANWRSHEKAHFNIREWQCDLCEKSFGWRHVLRRHVKTCKGITKTKL</sequence>
<dbReference type="EMBL" id="ML208326">
    <property type="protein sequence ID" value="TFK69697.1"/>
    <property type="molecule type" value="Genomic_DNA"/>
</dbReference>
<proteinExistence type="predicted"/>
<gene>
    <name evidence="1" type="ORF">BDN72DRAFT_878301</name>
</gene>
<keyword evidence="2" id="KW-1185">Reference proteome</keyword>
<accession>A0ACD3AXH3</accession>
<dbReference type="Proteomes" id="UP000308600">
    <property type="component" value="Unassembled WGS sequence"/>
</dbReference>
<name>A0ACD3AXH3_9AGAR</name>
<reference evidence="1 2" key="1">
    <citation type="journal article" date="2019" name="Nat. Ecol. Evol.">
        <title>Megaphylogeny resolves global patterns of mushroom evolution.</title>
        <authorList>
            <person name="Varga T."/>
            <person name="Krizsan K."/>
            <person name="Foldi C."/>
            <person name="Dima B."/>
            <person name="Sanchez-Garcia M."/>
            <person name="Sanchez-Ramirez S."/>
            <person name="Szollosi G.J."/>
            <person name="Szarkandi J.G."/>
            <person name="Papp V."/>
            <person name="Albert L."/>
            <person name="Andreopoulos W."/>
            <person name="Angelini C."/>
            <person name="Antonin V."/>
            <person name="Barry K.W."/>
            <person name="Bougher N.L."/>
            <person name="Buchanan P."/>
            <person name="Buyck B."/>
            <person name="Bense V."/>
            <person name="Catcheside P."/>
            <person name="Chovatia M."/>
            <person name="Cooper J."/>
            <person name="Damon W."/>
            <person name="Desjardin D."/>
            <person name="Finy P."/>
            <person name="Geml J."/>
            <person name="Haridas S."/>
            <person name="Hughes K."/>
            <person name="Justo A."/>
            <person name="Karasinski D."/>
            <person name="Kautmanova I."/>
            <person name="Kiss B."/>
            <person name="Kocsube S."/>
            <person name="Kotiranta H."/>
            <person name="LaButti K.M."/>
            <person name="Lechner B.E."/>
            <person name="Liimatainen K."/>
            <person name="Lipzen A."/>
            <person name="Lukacs Z."/>
            <person name="Mihaltcheva S."/>
            <person name="Morgado L.N."/>
            <person name="Niskanen T."/>
            <person name="Noordeloos M.E."/>
            <person name="Ohm R.A."/>
            <person name="Ortiz-Santana B."/>
            <person name="Ovrebo C."/>
            <person name="Racz N."/>
            <person name="Riley R."/>
            <person name="Savchenko A."/>
            <person name="Shiryaev A."/>
            <person name="Soop K."/>
            <person name="Spirin V."/>
            <person name="Szebenyi C."/>
            <person name="Tomsovsky M."/>
            <person name="Tulloss R.E."/>
            <person name="Uehling J."/>
            <person name="Grigoriev I.V."/>
            <person name="Vagvolgyi C."/>
            <person name="Papp T."/>
            <person name="Martin F.M."/>
            <person name="Miettinen O."/>
            <person name="Hibbett D.S."/>
            <person name="Nagy L.G."/>
        </authorList>
    </citation>
    <scope>NUCLEOTIDE SEQUENCE [LARGE SCALE GENOMIC DNA]</scope>
    <source>
        <strain evidence="1 2">NL-1719</strain>
    </source>
</reference>
<evidence type="ECO:0000313" key="1">
    <source>
        <dbReference type="EMBL" id="TFK69697.1"/>
    </source>
</evidence>
<evidence type="ECO:0000313" key="2">
    <source>
        <dbReference type="Proteomes" id="UP000308600"/>
    </source>
</evidence>
<protein>
    <submittedName>
        <fullName evidence="1">Uncharacterized protein</fullName>
    </submittedName>
</protein>